<keyword evidence="1" id="KW-1133">Transmembrane helix</keyword>
<name>A0AAP2FYW7_9GAMM</name>
<dbReference type="EMBL" id="JAGQFT020000002">
    <property type="protein sequence ID" value="MBS7456001.1"/>
    <property type="molecule type" value="Genomic_DNA"/>
</dbReference>
<feature type="transmembrane region" description="Helical" evidence="1">
    <location>
        <begin position="74"/>
        <end position="94"/>
    </location>
</feature>
<gene>
    <name evidence="2" type="ORF">KB893_002485</name>
</gene>
<comment type="caution">
    <text evidence="2">The sequence shown here is derived from an EMBL/GenBank/DDBJ whole genome shotgun (WGS) entry which is preliminary data.</text>
</comment>
<accession>A0AAP2FYW7</accession>
<sequence length="114" mass="11565">MHEGAAAGWLLAGALLASLAGMGWLALAMPAHAQQVWGRAASPAVARTLRTLGALGLCTALVLCLAADHATMAALVWVMSLAGAAVLVAMTLAWRAPVLGVLAPWGRQGTATER</sequence>
<dbReference type="Proteomes" id="UP000675747">
    <property type="component" value="Unassembled WGS sequence"/>
</dbReference>
<feature type="transmembrane region" description="Helical" evidence="1">
    <location>
        <begin position="49"/>
        <end position="67"/>
    </location>
</feature>
<protein>
    <submittedName>
        <fullName evidence="2">DUF3325 domain-containing protein</fullName>
    </submittedName>
</protein>
<organism evidence="2 3">
    <name type="scientific">Coralloluteibacterium stylophorae</name>
    <dbReference type="NCBI Taxonomy" id="1776034"/>
    <lineage>
        <taxon>Bacteria</taxon>
        <taxon>Pseudomonadati</taxon>
        <taxon>Pseudomonadota</taxon>
        <taxon>Gammaproteobacteria</taxon>
        <taxon>Lysobacterales</taxon>
        <taxon>Lysobacteraceae</taxon>
        <taxon>Coralloluteibacterium</taxon>
    </lineage>
</organism>
<dbReference type="RefSeq" id="WP_213173400.1">
    <property type="nucleotide sequence ID" value="NZ_JAGQFT020000002.1"/>
</dbReference>
<keyword evidence="3" id="KW-1185">Reference proteome</keyword>
<reference evidence="2 3" key="1">
    <citation type="journal article" date="2021" name="Microbiol. Resour. Announc.">
        <title>Draft Genome Sequence of Coralloluteibacterium stylophorae LMG 29479T.</title>
        <authorList>
            <person name="Karlyshev A.V."/>
            <person name="Kudryashova E.B."/>
            <person name="Ariskina E.V."/>
            <person name="Conroy A.P."/>
            <person name="Abidueva E.Y."/>
        </authorList>
    </citation>
    <scope>NUCLEOTIDE SEQUENCE [LARGE SCALE GENOMIC DNA]</scope>
    <source>
        <strain evidence="2 3">LMG 29479</strain>
    </source>
</reference>
<proteinExistence type="predicted"/>
<dbReference type="Pfam" id="PF11804">
    <property type="entry name" value="DUF3325"/>
    <property type="match status" value="1"/>
</dbReference>
<dbReference type="AlphaFoldDB" id="A0AAP2FYW7"/>
<keyword evidence="1" id="KW-0812">Transmembrane</keyword>
<evidence type="ECO:0000256" key="1">
    <source>
        <dbReference type="SAM" id="Phobius"/>
    </source>
</evidence>
<dbReference type="InterPro" id="IPR021762">
    <property type="entry name" value="DUF3325"/>
</dbReference>
<keyword evidence="1" id="KW-0472">Membrane</keyword>
<evidence type="ECO:0000313" key="3">
    <source>
        <dbReference type="Proteomes" id="UP000675747"/>
    </source>
</evidence>
<evidence type="ECO:0000313" key="2">
    <source>
        <dbReference type="EMBL" id="MBS7456001.1"/>
    </source>
</evidence>